<name>A0A8J3YX61_9ACTN</name>
<protein>
    <submittedName>
        <fullName evidence="3">SAM-dependent methyltransferase</fullName>
    </submittedName>
</protein>
<dbReference type="GO" id="GO:0008168">
    <property type="term" value="F:methyltransferase activity"/>
    <property type="evidence" value="ECO:0007669"/>
    <property type="project" value="UniProtKB-KW"/>
</dbReference>
<keyword evidence="4" id="KW-1185">Reference proteome</keyword>
<dbReference type="RefSeq" id="WP_203987227.1">
    <property type="nucleotide sequence ID" value="NZ_BOPG01000005.1"/>
</dbReference>
<dbReference type="PANTHER" id="PTHR45128:SF2">
    <property type="entry name" value="METHYLTRANSFERASE DOMAIN-CONTAINING PROTEIN"/>
    <property type="match status" value="1"/>
</dbReference>
<dbReference type="SUPFAM" id="SSF46785">
    <property type="entry name" value="Winged helix' DNA-binding domain"/>
    <property type="match status" value="1"/>
</dbReference>
<reference evidence="3" key="1">
    <citation type="submission" date="2021-01" db="EMBL/GenBank/DDBJ databases">
        <title>Whole genome shotgun sequence of Virgisporangium aurantiacum NBRC 16421.</title>
        <authorList>
            <person name="Komaki H."/>
            <person name="Tamura T."/>
        </authorList>
    </citation>
    <scope>NUCLEOTIDE SEQUENCE</scope>
    <source>
        <strain evidence="3">NBRC 16421</strain>
    </source>
</reference>
<feature type="domain" description="Methyltransferase" evidence="1">
    <location>
        <begin position="179"/>
        <end position="292"/>
    </location>
</feature>
<dbReference type="Gene3D" id="1.10.10.10">
    <property type="entry name" value="Winged helix-like DNA-binding domain superfamily/Winged helix DNA-binding domain"/>
    <property type="match status" value="1"/>
</dbReference>
<dbReference type="InterPro" id="IPR036388">
    <property type="entry name" value="WH-like_DNA-bd_sf"/>
</dbReference>
<dbReference type="GO" id="GO:0032259">
    <property type="term" value="P:methylation"/>
    <property type="evidence" value="ECO:0007669"/>
    <property type="project" value="UniProtKB-KW"/>
</dbReference>
<dbReference type="Proteomes" id="UP000612585">
    <property type="component" value="Unassembled WGS sequence"/>
</dbReference>
<dbReference type="EMBL" id="BOPG01000005">
    <property type="protein sequence ID" value="GIJ53251.1"/>
    <property type="molecule type" value="Genomic_DNA"/>
</dbReference>
<keyword evidence="3" id="KW-0489">Methyltransferase</keyword>
<evidence type="ECO:0000259" key="2">
    <source>
        <dbReference type="Pfam" id="PF21320"/>
    </source>
</evidence>
<keyword evidence="3" id="KW-0808">Transferase</keyword>
<feature type="domain" description="S-adenosylmethionine-dependent methyltransferase Rv2258c-like winged HTH" evidence="2">
    <location>
        <begin position="30"/>
        <end position="102"/>
    </location>
</feature>
<accession>A0A8J3YX61</accession>
<evidence type="ECO:0000259" key="1">
    <source>
        <dbReference type="Pfam" id="PF13847"/>
    </source>
</evidence>
<comment type="caution">
    <text evidence="3">The sequence shown here is derived from an EMBL/GenBank/DDBJ whole genome shotgun (WGS) entry which is preliminary data.</text>
</comment>
<dbReference type="CDD" id="cd02440">
    <property type="entry name" value="AdoMet_MTases"/>
    <property type="match status" value="1"/>
</dbReference>
<dbReference type="InterPro" id="IPR025714">
    <property type="entry name" value="Methyltranfer_dom"/>
</dbReference>
<dbReference type="Pfam" id="PF21320">
    <property type="entry name" value="WHD_Rv2258c"/>
    <property type="match status" value="1"/>
</dbReference>
<proteinExistence type="predicted"/>
<sequence>MTTTPVPTPAVDEARVEAFVEKVSIDLAGASITAMTVIGDRLGLYHALTGAGPLTAAGLAGRTGLHPRLVTEWLAAQTVAGYVTYDPAAETYELPIEHAMVLAVADSPAYLVGAAEVTAGQYTTLQHLEKAFRGDGGIDLSLFPPSVYCGIERFFRTAYVHQLADVWFPAVEGLVGRLEQGIRVADVGCGHGVATLLMARTWPASTFCGFDFHEASIINARARAVEAGSPANVSFHVAASTQVDAGRFDVVVFFDSLHDMGDPPAALRRAYESLAEGGVVIAVEPWSLDRLEDGIGNPAVQIDYSVSTSLCTPGSLAQPGAYGLGTQGGPARRLDLLTGAGFEDARLVADTGQNLVLAATKPVS</sequence>
<dbReference type="PANTHER" id="PTHR45128">
    <property type="entry name" value="METHYLTRANSFERASE TYPE 11"/>
    <property type="match status" value="1"/>
</dbReference>
<dbReference type="Pfam" id="PF13847">
    <property type="entry name" value="Methyltransf_31"/>
    <property type="match status" value="1"/>
</dbReference>
<dbReference type="Gene3D" id="3.40.50.150">
    <property type="entry name" value="Vaccinia Virus protein VP39"/>
    <property type="match status" value="1"/>
</dbReference>
<dbReference type="InterPro" id="IPR029063">
    <property type="entry name" value="SAM-dependent_MTases_sf"/>
</dbReference>
<organism evidence="3 4">
    <name type="scientific">Virgisporangium aurantiacum</name>
    <dbReference type="NCBI Taxonomy" id="175570"/>
    <lineage>
        <taxon>Bacteria</taxon>
        <taxon>Bacillati</taxon>
        <taxon>Actinomycetota</taxon>
        <taxon>Actinomycetes</taxon>
        <taxon>Micromonosporales</taxon>
        <taxon>Micromonosporaceae</taxon>
        <taxon>Virgisporangium</taxon>
    </lineage>
</organism>
<dbReference type="AlphaFoldDB" id="A0A8J3YX61"/>
<dbReference type="InterPro" id="IPR053173">
    <property type="entry name" value="SAM-binding_MTase"/>
</dbReference>
<dbReference type="SUPFAM" id="SSF53335">
    <property type="entry name" value="S-adenosyl-L-methionine-dependent methyltransferases"/>
    <property type="match status" value="1"/>
</dbReference>
<dbReference type="InterPro" id="IPR036390">
    <property type="entry name" value="WH_DNA-bd_sf"/>
</dbReference>
<gene>
    <name evidence="3" type="ORF">Vau01_007670</name>
</gene>
<dbReference type="InterPro" id="IPR048711">
    <property type="entry name" value="WHD_Rv2258c"/>
</dbReference>
<evidence type="ECO:0000313" key="4">
    <source>
        <dbReference type="Proteomes" id="UP000612585"/>
    </source>
</evidence>
<evidence type="ECO:0000313" key="3">
    <source>
        <dbReference type="EMBL" id="GIJ53251.1"/>
    </source>
</evidence>